<organism evidence="1">
    <name type="scientific">Rhizophora mucronata</name>
    <name type="common">Asiatic mangrove</name>
    <dbReference type="NCBI Taxonomy" id="61149"/>
    <lineage>
        <taxon>Eukaryota</taxon>
        <taxon>Viridiplantae</taxon>
        <taxon>Streptophyta</taxon>
        <taxon>Embryophyta</taxon>
        <taxon>Tracheophyta</taxon>
        <taxon>Spermatophyta</taxon>
        <taxon>Magnoliopsida</taxon>
        <taxon>eudicotyledons</taxon>
        <taxon>Gunneridae</taxon>
        <taxon>Pentapetalae</taxon>
        <taxon>rosids</taxon>
        <taxon>fabids</taxon>
        <taxon>Malpighiales</taxon>
        <taxon>Rhizophoraceae</taxon>
        <taxon>Rhizophora</taxon>
    </lineage>
</organism>
<accession>A0A2P2MZV3</accession>
<proteinExistence type="predicted"/>
<evidence type="ECO:0000313" key="1">
    <source>
        <dbReference type="EMBL" id="MBX35765.1"/>
    </source>
</evidence>
<name>A0A2P2MZV3_RHIMU</name>
<protein>
    <submittedName>
        <fullName evidence="1">Uncharacterized protein</fullName>
    </submittedName>
</protein>
<sequence length="12" mass="1591">MMHRFRISDREL</sequence>
<reference evidence="1" key="1">
    <citation type="submission" date="2018-02" db="EMBL/GenBank/DDBJ databases">
        <title>Rhizophora mucronata_Transcriptome.</title>
        <authorList>
            <person name="Meera S.P."/>
            <person name="Sreeshan A."/>
            <person name="Augustine A."/>
        </authorList>
    </citation>
    <scope>NUCLEOTIDE SEQUENCE</scope>
    <source>
        <tissue evidence="1">Leaf</tissue>
    </source>
</reference>
<dbReference type="EMBL" id="GGEC01055281">
    <property type="protein sequence ID" value="MBX35765.1"/>
    <property type="molecule type" value="Transcribed_RNA"/>
</dbReference>